<evidence type="ECO:0000313" key="10">
    <source>
        <dbReference type="Proteomes" id="UP001164929"/>
    </source>
</evidence>
<dbReference type="GO" id="GO:0042301">
    <property type="term" value="F:phosphate ion binding"/>
    <property type="evidence" value="ECO:0007669"/>
    <property type="project" value="InterPro"/>
</dbReference>
<comment type="subcellular location">
    <subcellularLocation>
        <location evidence="1">Plastid</location>
        <location evidence="1">Chloroplast thylakoid membrane</location>
        <topology evidence="1">Single-pass membrane protein</topology>
    </subcellularLocation>
</comment>
<dbReference type="EMBL" id="JAQIZT010000011">
    <property type="protein sequence ID" value="KAJ6979347.1"/>
    <property type="molecule type" value="Genomic_DNA"/>
</dbReference>
<proteinExistence type="predicted"/>
<evidence type="ECO:0000256" key="8">
    <source>
        <dbReference type="SAM" id="Phobius"/>
    </source>
</evidence>
<dbReference type="InterPro" id="IPR001056">
    <property type="entry name" value="PSII_PsbH"/>
</dbReference>
<dbReference type="GO" id="GO:0015979">
    <property type="term" value="P:photosynthesis"/>
    <property type="evidence" value="ECO:0007669"/>
    <property type="project" value="UniProtKB-KW"/>
</dbReference>
<dbReference type="AlphaFoldDB" id="A0AAD6M658"/>
<evidence type="ECO:0000256" key="1">
    <source>
        <dbReference type="ARBA" id="ARBA00004581"/>
    </source>
</evidence>
<organism evidence="9 10">
    <name type="scientific">Populus alba x Populus x berolinensis</name>
    <dbReference type="NCBI Taxonomy" id="444605"/>
    <lineage>
        <taxon>Eukaryota</taxon>
        <taxon>Viridiplantae</taxon>
        <taxon>Streptophyta</taxon>
        <taxon>Embryophyta</taxon>
        <taxon>Tracheophyta</taxon>
        <taxon>Spermatophyta</taxon>
        <taxon>Magnoliopsida</taxon>
        <taxon>eudicotyledons</taxon>
        <taxon>Gunneridae</taxon>
        <taxon>Pentapetalae</taxon>
        <taxon>rosids</taxon>
        <taxon>fabids</taxon>
        <taxon>Malpighiales</taxon>
        <taxon>Salicaceae</taxon>
        <taxon>Saliceae</taxon>
        <taxon>Populus</taxon>
    </lineage>
</organism>
<dbReference type="Pfam" id="PF00737">
    <property type="entry name" value="PsbH"/>
    <property type="match status" value="1"/>
</dbReference>
<evidence type="ECO:0000256" key="3">
    <source>
        <dbReference type="ARBA" id="ARBA00022553"/>
    </source>
</evidence>
<dbReference type="SUPFAM" id="SSF161025">
    <property type="entry name" value="Photosystem II 10 kDa phosphoprotein PsbH"/>
    <property type="match status" value="1"/>
</dbReference>
<evidence type="ECO:0000313" key="9">
    <source>
        <dbReference type="EMBL" id="KAJ6979347.1"/>
    </source>
</evidence>
<dbReference type="PANTHER" id="PTHR34469:SF4">
    <property type="entry name" value="PHOTOSYSTEM II REACTION CENTER PROTEIN H"/>
    <property type="match status" value="1"/>
</dbReference>
<sequence>MFLYYFICQPGKEIKRERRSSAKRTITGDLLKPLNSEYEKVAWGWGATPLMGVEIALFTAFFSIIYLFIMIEF</sequence>
<comment type="caution">
    <text evidence="9">The sequence shown here is derived from an EMBL/GenBank/DDBJ whole genome shotgun (WGS) entry which is preliminary data.</text>
</comment>
<keyword evidence="3" id="KW-0597">Phosphoprotein</keyword>
<keyword evidence="4 8" id="KW-0812">Transmembrane</keyword>
<name>A0AAD6M658_9ROSI</name>
<dbReference type="GO" id="GO:0009523">
    <property type="term" value="C:photosystem II"/>
    <property type="evidence" value="ECO:0007669"/>
    <property type="project" value="UniProtKB-KW"/>
</dbReference>
<evidence type="ECO:0000256" key="6">
    <source>
        <dbReference type="ARBA" id="ARBA00023136"/>
    </source>
</evidence>
<keyword evidence="6 8" id="KW-0472">Membrane</keyword>
<dbReference type="GO" id="GO:0009535">
    <property type="term" value="C:chloroplast thylakoid membrane"/>
    <property type="evidence" value="ECO:0007669"/>
    <property type="project" value="UniProtKB-SubCell"/>
</dbReference>
<dbReference type="GO" id="GO:0050821">
    <property type="term" value="P:protein stabilization"/>
    <property type="evidence" value="ECO:0007669"/>
    <property type="project" value="InterPro"/>
</dbReference>
<dbReference type="PANTHER" id="PTHR34469">
    <property type="entry name" value="PHOTOSYSTEM II REACTION CENTER PROTEIN H"/>
    <property type="match status" value="1"/>
</dbReference>
<dbReference type="Proteomes" id="UP001164929">
    <property type="component" value="Chromosome 11"/>
</dbReference>
<gene>
    <name evidence="9" type="ORF">NC653_027488</name>
</gene>
<reference evidence="9" key="1">
    <citation type="journal article" date="2023" name="Mol. Ecol. Resour.">
        <title>Chromosome-level genome assembly of a triploid poplar Populus alba 'Berolinensis'.</title>
        <authorList>
            <person name="Chen S."/>
            <person name="Yu Y."/>
            <person name="Wang X."/>
            <person name="Wang S."/>
            <person name="Zhang T."/>
            <person name="Zhou Y."/>
            <person name="He R."/>
            <person name="Meng N."/>
            <person name="Wang Y."/>
            <person name="Liu W."/>
            <person name="Liu Z."/>
            <person name="Liu J."/>
            <person name="Guo Q."/>
            <person name="Huang H."/>
            <person name="Sederoff R.R."/>
            <person name="Wang G."/>
            <person name="Qu G."/>
            <person name="Chen S."/>
        </authorList>
    </citation>
    <scope>NUCLEOTIDE SEQUENCE</scope>
    <source>
        <strain evidence="9">SC-2020</strain>
    </source>
</reference>
<evidence type="ECO:0000256" key="2">
    <source>
        <dbReference type="ARBA" id="ARBA00022531"/>
    </source>
</evidence>
<protein>
    <submittedName>
        <fullName evidence="9">Photosystem II phosphoprotein</fullName>
    </submittedName>
</protein>
<keyword evidence="10" id="KW-1185">Reference proteome</keyword>
<evidence type="ECO:0000256" key="5">
    <source>
        <dbReference type="ARBA" id="ARBA00022989"/>
    </source>
</evidence>
<keyword evidence="5 8" id="KW-1133">Transmembrane helix</keyword>
<accession>A0AAD6M658</accession>
<evidence type="ECO:0000256" key="4">
    <source>
        <dbReference type="ARBA" id="ARBA00022692"/>
    </source>
</evidence>
<feature type="transmembrane region" description="Helical" evidence="8">
    <location>
        <begin position="42"/>
        <end position="69"/>
    </location>
</feature>
<keyword evidence="2" id="KW-0602">Photosynthesis</keyword>
<dbReference type="Gene3D" id="1.20.5.880">
    <property type="entry name" value="Photosystem II reaction center protein H"/>
    <property type="match status" value="1"/>
</dbReference>
<evidence type="ECO:0000256" key="7">
    <source>
        <dbReference type="ARBA" id="ARBA00023276"/>
    </source>
</evidence>
<keyword evidence="7" id="KW-0604">Photosystem II</keyword>
<dbReference type="InterPro" id="IPR036863">
    <property type="entry name" value="PSII_PsbH_sf"/>
</dbReference>